<evidence type="ECO:0000313" key="1">
    <source>
        <dbReference type="EMBL" id="TQN52004.1"/>
    </source>
</evidence>
<dbReference type="CDD" id="cd00093">
    <property type="entry name" value="HTH_XRE"/>
    <property type="match status" value="1"/>
</dbReference>
<dbReference type="InterPro" id="IPR001387">
    <property type="entry name" value="Cro/C1-type_HTH"/>
</dbReference>
<gene>
    <name evidence="1" type="ORF">DLNHIDIE_01885</name>
</gene>
<evidence type="ECO:0000313" key="2">
    <source>
        <dbReference type="Proteomes" id="UP000315403"/>
    </source>
</evidence>
<dbReference type="AlphaFoldDB" id="A0A543Q6P9"/>
<protein>
    <submittedName>
        <fullName evidence="1">Uncharacterized protein</fullName>
    </submittedName>
</protein>
<organism evidence="1 2">
    <name type="scientific">Acidithiobacillus thiooxidans ATCC 19377</name>
    <dbReference type="NCBI Taxonomy" id="637390"/>
    <lineage>
        <taxon>Bacteria</taxon>
        <taxon>Pseudomonadati</taxon>
        <taxon>Pseudomonadota</taxon>
        <taxon>Acidithiobacillia</taxon>
        <taxon>Acidithiobacillales</taxon>
        <taxon>Acidithiobacillaceae</taxon>
        <taxon>Acidithiobacillus</taxon>
    </lineage>
</organism>
<dbReference type="RefSeq" id="WP_142088207.1">
    <property type="nucleotide sequence ID" value="NZ_SZUV01000001.1"/>
</dbReference>
<proteinExistence type="predicted"/>
<dbReference type="Proteomes" id="UP000315403">
    <property type="component" value="Unassembled WGS sequence"/>
</dbReference>
<reference evidence="1 2" key="1">
    <citation type="submission" date="2019-03" db="EMBL/GenBank/DDBJ databases">
        <title>New insights into Acidothiobacillus thiooxidans sulfur metabolism through coupled gene expression, solution geochemistry, microscopy and spectroscopy analyses.</title>
        <authorList>
            <person name="Camacho D."/>
            <person name="Frazao R."/>
            <person name="Fouillen A."/>
            <person name="Nanci A."/>
            <person name="Lang B.F."/>
            <person name="Apte S.C."/>
            <person name="Baron C."/>
            <person name="Warren L.A."/>
        </authorList>
    </citation>
    <scope>NUCLEOTIDE SEQUENCE [LARGE SCALE GENOMIC DNA]</scope>
    <source>
        <strain evidence="1 2">ATCC 19377</strain>
    </source>
</reference>
<dbReference type="EMBL" id="SZUV01000001">
    <property type="protein sequence ID" value="TQN52004.1"/>
    <property type="molecule type" value="Genomic_DNA"/>
</dbReference>
<sequence>MTSDADFQDTLNAFILDACSNPDQLVREIEPVFNRLIQGGIRTVTRSTLNAADYTEIQQQVWESLLRRRAERRPFTEFPPARVWVWSTARFAIKHLFDHNHRYALYEDMQAMEDSVPEWTIHGQSSDPLSRVIEGEQEEISQTAAEQAMQRIRLHLHEIPEEEKTTYERRTLDFTDALILRGAMRNLFWNREQMADYLGVSVNVVNNYLTARSAIPEELIERIRFAEAHLKTTLPTWPAFMDQAASSLGLQGIPLRDFLAERLGVSSRTLRRWLSEGKGSEKGMRSAMALRDRNWMRD</sequence>
<name>A0A543Q6P9_ACITH</name>
<comment type="caution">
    <text evidence="1">The sequence shown here is derived from an EMBL/GenBank/DDBJ whole genome shotgun (WGS) entry which is preliminary data.</text>
</comment>
<accession>A0A543Q6P9</accession>